<dbReference type="PANTHER" id="PTHR42280">
    <property type="entry name" value="CITG FAMILY PROTEIN"/>
    <property type="match status" value="1"/>
</dbReference>
<accession>A0A7J3IA43</accession>
<name>A0A7J3IA43_9CREN</name>
<proteinExistence type="predicted"/>
<organism evidence="1">
    <name type="scientific">Ignisphaera aggregans</name>
    <dbReference type="NCBI Taxonomy" id="334771"/>
    <lineage>
        <taxon>Archaea</taxon>
        <taxon>Thermoproteota</taxon>
        <taxon>Thermoprotei</taxon>
        <taxon>Desulfurococcales</taxon>
        <taxon>Desulfurococcaceae</taxon>
        <taxon>Ignisphaera</taxon>
    </lineage>
</organism>
<dbReference type="Gene3D" id="1.10.4200.10">
    <property type="entry name" value="Triphosphoribosyl-dephospho-CoA protein"/>
    <property type="match status" value="1"/>
</dbReference>
<dbReference type="PANTHER" id="PTHR42280:SF1">
    <property type="entry name" value="CITG FAMILY PROTEIN"/>
    <property type="match status" value="1"/>
</dbReference>
<evidence type="ECO:0000313" key="1">
    <source>
        <dbReference type="EMBL" id="HGN37447.1"/>
    </source>
</evidence>
<gene>
    <name evidence="1" type="ORF">ENT87_07885</name>
</gene>
<dbReference type="AlphaFoldDB" id="A0A7J3IA43"/>
<sequence>MTTLIRYAVLLSLGFVLEVSAYPKPGNIHRLRDFSDTRFEDFLIAGVFAVHHLYRGIRRGLRLSKGSLLKNTVGDVIYGIVKNSMYLSGGGNTSLGTALLISPLSLSVGFLKERYRAIELDAKLVAEVAKDLIESYSTVYDSIMMYRAVRCASPSYIKRHKPTDTIYPDVWSPSYRREIIEGNYRLWDILAYSSRYDMVAREIVEGYSRALELMKHISDRIAVHGDWNRAIVETYLYLLSKEMDTLIVRKNGVEIAKYVMSSAKDLYKLCKEDWNLCIDSLKSFDDELHRENINPGSTADIVASAISLYALSRGRKIIRV</sequence>
<protein>
    <submittedName>
        <fullName evidence="1">Triphosphoribosyl-dephospho-CoA synthase</fullName>
    </submittedName>
</protein>
<dbReference type="Pfam" id="PF01874">
    <property type="entry name" value="CitG"/>
    <property type="match status" value="1"/>
</dbReference>
<comment type="caution">
    <text evidence="1">The sequence shown here is derived from an EMBL/GenBank/DDBJ whole genome shotgun (WGS) entry which is preliminary data.</text>
</comment>
<dbReference type="GO" id="GO:0046917">
    <property type="term" value="F:triphosphoribosyl-dephospho-CoA synthase activity"/>
    <property type="evidence" value="ECO:0007669"/>
    <property type="project" value="InterPro"/>
</dbReference>
<dbReference type="GO" id="GO:0005524">
    <property type="term" value="F:ATP binding"/>
    <property type="evidence" value="ECO:0007669"/>
    <property type="project" value="InterPro"/>
</dbReference>
<reference evidence="1" key="1">
    <citation type="journal article" date="2020" name="mSystems">
        <title>Genome- and Community-Level Interaction Insights into Carbon Utilization and Element Cycling Functions of Hydrothermarchaeota in Hydrothermal Sediment.</title>
        <authorList>
            <person name="Zhou Z."/>
            <person name="Liu Y."/>
            <person name="Xu W."/>
            <person name="Pan J."/>
            <person name="Luo Z.H."/>
            <person name="Li M."/>
        </authorList>
    </citation>
    <scope>NUCLEOTIDE SEQUENCE [LARGE SCALE GENOMIC DNA]</scope>
    <source>
        <strain evidence="1">SpSt-618</strain>
    </source>
</reference>
<dbReference type="InterPro" id="IPR002736">
    <property type="entry name" value="CitG"/>
</dbReference>
<dbReference type="EMBL" id="DTAI01000234">
    <property type="protein sequence ID" value="HGN37447.1"/>
    <property type="molecule type" value="Genomic_DNA"/>
</dbReference>